<protein>
    <submittedName>
        <fullName evidence="2">Uncharacterized protein LOC112056458 isoform X2</fullName>
    </submittedName>
</protein>
<name>A0ABM3M7X5_BICAN</name>
<proteinExistence type="predicted"/>
<dbReference type="GeneID" id="112056458"/>
<keyword evidence="1" id="KW-1185">Reference proteome</keyword>
<evidence type="ECO:0000313" key="2">
    <source>
        <dbReference type="RefSeq" id="XP_052747551.1"/>
    </source>
</evidence>
<reference evidence="2" key="1">
    <citation type="submission" date="2025-08" db="UniProtKB">
        <authorList>
            <consortium name="RefSeq"/>
        </authorList>
    </citation>
    <scope>IDENTIFICATION</scope>
</reference>
<accession>A0ABM3M7X5</accession>
<sequence length="133" mass="14889">MVMKGMQLEVDKYEAEASYGSTQRSHTRRGARAQLSGTLDISELRLVLDSVLRVTPGQPVDIVNINTDITLGDIRADFIADWKCLSCLESRDVSSIVNYLLNVKVKEILTKYKEELNTFVAQGIKLAVNRKSN</sequence>
<organism evidence="1 2">
    <name type="scientific">Bicyclus anynana</name>
    <name type="common">Squinting bush brown butterfly</name>
    <dbReference type="NCBI Taxonomy" id="110368"/>
    <lineage>
        <taxon>Eukaryota</taxon>
        <taxon>Metazoa</taxon>
        <taxon>Ecdysozoa</taxon>
        <taxon>Arthropoda</taxon>
        <taxon>Hexapoda</taxon>
        <taxon>Insecta</taxon>
        <taxon>Pterygota</taxon>
        <taxon>Neoptera</taxon>
        <taxon>Endopterygota</taxon>
        <taxon>Lepidoptera</taxon>
        <taxon>Glossata</taxon>
        <taxon>Ditrysia</taxon>
        <taxon>Papilionoidea</taxon>
        <taxon>Nymphalidae</taxon>
        <taxon>Satyrinae</taxon>
        <taxon>Satyrini</taxon>
        <taxon>Mycalesina</taxon>
        <taxon>Bicyclus</taxon>
    </lineage>
</organism>
<gene>
    <name evidence="2" type="primary">LOC112056458</name>
</gene>
<evidence type="ECO:0000313" key="1">
    <source>
        <dbReference type="Proteomes" id="UP001652582"/>
    </source>
</evidence>
<dbReference type="Proteomes" id="UP001652582">
    <property type="component" value="Chromosome 4"/>
</dbReference>
<dbReference type="RefSeq" id="XP_052747551.1">
    <property type="nucleotide sequence ID" value="XM_052891591.1"/>
</dbReference>